<dbReference type="KEGG" id="chrm:FYK34_03435"/>
<feature type="region of interest" description="Disordered" evidence="1">
    <location>
        <begin position="30"/>
        <end position="67"/>
    </location>
</feature>
<proteinExistence type="predicted"/>
<dbReference type="AlphaFoldDB" id="A0A5C1DD66"/>
<organism evidence="3 4">
    <name type="scientific">Chromobacterium paludis</name>
    <dbReference type="NCBI Taxonomy" id="2605945"/>
    <lineage>
        <taxon>Bacteria</taxon>
        <taxon>Pseudomonadati</taxon>
        <taxon>Pseudomonadota</taxon>
        <taxon>Betaproteobacteria</taxon>
        <taxon>Neisseriales</taxon>
        <taxon>Chromobacteriaceae</taxon>
        <taxon>Chromobacterium</taxon>
    </lineage>
</organism>
<evidence type="ECO:0000313" key="4">
    <source>
        <dbReference type="Proteomes" id="UP000322079"/>
    </source>
</evidence>
<reference evidence="3 4" key="1">
    <citation type="submission" date="2019-08" db="EMBL/GenBank/DDBJ databases">
        <title>Chromobacterium paludis, a novel bacterium isolated from a Maryland marsh pond.</title>
        <authorList>
            <person name="Blackburn M.B."/>
            <person name="Gundersen-Rindal D.E."/>
        </authorList>
    </citation>
    <scope>NUCLEOTIDE SEQUENCE [LARGE SCALE GENOMIC DNA]</scope>
    <source>
        <strain evidence="4">IIBBL 257-1</strain>
    </source>
</reference>
<keyword evidence="2" id="KW-0472">Membrane</keyword>
<gene>
    <name evidence="3" type="ORF">FYK34_03435</name>
</gene>
<feature type="transmembrane region" description="Helical" evidence="2">
    <location>
        <begin position="6"/>
        <end position="25"/>
    </location>
</feature>
<evidence type="ECO:0000256" key="2">
    <source>
        <dbReference type="SAM" id="Phobius"/>
    </source>
</evidence>
<name>A0A5C1DD66_9NEIS</name>
<keyword evidence="2" id="KW-1133">Transmembrane helix</keyword>
<evidence type="ECO:0000256" key="1">
    <source>
        <dbReference type="SAM" id="MobiDB-lite"/>
    </source>
</evidence>
<dbReference type="EMBL" id="CP043473">
    <property type="protein sequence ID" value="QEL54681.1"/>
    <property type="molecule type" value="Genomic_DNA"/>
</dbReference>
<feature type="compositionally biased region" description="Basic and acidic residues" evidence="1">
    <location>
        <begin position="52"/>
        <end position="67"/>
    </location>
</feature>
<dbReference type="Proteomes" id="UP000322079">
    <property type="component" value="Chromosome"/>
</dbReference>
<accession>A0A5C1DD66</accession>
<sequence length="67" mass="7389">MDVLHATWFWLAVIAAPVATVVGILSRLSRREPPIPLPPGVQPLAWDDDGEAAERKLQDGDRDPPKH</sequence>
<keyword evidence="4" id="KW-1185">Reference proteome</keyword>
<dbReference type="RefSeq" id="WP_149295063.1">
    <property type="nucleotide sequence ID" value="NZ_CP043473.1"/>
</dbReference>
<evidence type="ECO:0000313" key="3">
    <source>
        <dbReference type="EMBL" id="QEL54681.1"/>
    </source>
</evidence>
<protein>
    <submittedName>
        <fullName evidence="3">Uncharacterized protein</fullName>
    </submittedName>
</protein>
<keyword evidence="2" id="KW-0812">Transmembrane</keyword>